<dbReference type="CDD" id="cd22343">
    <property type="entry name" value="PDDEXK_lambda_exonuclease-like"/>
    <property type="match status" value="1"/>
</dbReference>
<dbReference type="SUPFAM" id="SSF52980">
    <property type="entry name" value="Restriction endonuclease-like"/>
    <property type="match status" value="1"/>
</dbReference>
<dbReference type="InterPro" id="IPR011335">
    <property type="entry name" value="Restrct_endonuc-II-like"/>
</dbReference>
<reference evidence="2 3" key="1">
    <citation type="submission" date="2023-12" db="EMBL/GenBank/DDBJ databases">
        <title>Sinomonas terricola sp. nov, isolated from litchi orchard soil in Guangdong, PR China.</title>
        <authorList>
            <person name="Jiaxin W."/>
            <person name="Yang Z."/>
            <person name="Honghui Z."/>
        </authorList>
    </citation>
    <scope>NUCLEOTIDE SEQUENCE [LARGE SCALE GENOMIC DNA]</scope>
    <source>
        <strain evidence="2 3">JGH33</strain>
    </source>
</reference>
<dbReference type="PANTHER" id="PTHR46609:SF6">
    <property type="entry name" value="EXONUCLEASE, PHAGE-TYPE_RECB, C-TERMINAL DOMAIN-CONTAINING PROTEIN-RELATED"/>
    <property type="match status" value="1"/>
</dbReference>
<dbReference type="InterPro" id="IPR019080">
    <property type="entry name" value="YqaJ_viral_recombinase"/>
</dbReference>
<proteinExistence type="predicted"/>
<sequence length="225" mass="25248">MTLHIYDDIEQGSEQWHAVRRGIVTASVMSQLITPKTIKPAANETSRALTMSLVAERITGYTEPTYQSDDMLRGTLCEPIARDLYSEHYEPVTRVGFMIHEADGFKLGYSPDGLVGDEGLIEIKAPRQKTHLATILGNEVPLEHMAQIQTGLLVSGRDWLDFISYCGGMPLYTHRVFPDTRWFDAIKAAVKAFEKAATEMVEKYLKSTEGLPSTERIDHLADMEI</sequence>
<name>A0ABU5T0T6_9MICC</name>
<protein>
    <submittedName>
        <fullName evidence="2">YqaJ viral recombinase family protein</fullName>
    </submittedName>
</protein>
<comment type="caution">
    <text evidence="2">The sequence shown here is derived from an EMBL/GenBank/DDBJ whole genome shotgun (WGS) entry which is preliminary data.</text>
</comment>
<dbReference type="InterPro" id="IPR011604">
    <property type="entry name" value="PDDEXK-like_dom_sf"/>
</dbReference>
<gene>
    <name evidence="2" type="ORF">SPF06_00875</name>
</gene>
<dbReference type="InterPro" id="IPR051703">
    <property type="entry name" value="NF-kappa-B_Signaling_Reg"/>
</dbReference>
<accession>A0ABU5T0T6</accession>
<evidence type="ECO:0000313" key="3">
    <source>
        <dbReference type="Proteomes" id="UP001304769"/>
    </source>
</evidence>
<dbReference type="Gene3D" id="3.90.320.10">
    <property type="match status" value="1"/>
</dbReference>
<dbReference type="Proteomes" id="UP001304769">
    <property type="component" value="Unassembled WGS sequence"/>
</dbReference>
<dbReference type="PANTHER" id="PTHR46609">
    <property type="entry name" value="EXONUCLEASE, PHAGE-TYPE/RECB, C-TERMINAL DOMAIN-CONTAINING PROTEIN"/>
    <property type="match status" value="1"/>
</dbReference>
<dbReference type="RefSeq" id="WP_323277032.1">
    <property type="nucleotide sequence ID" value="NZ_JAYGGQ010000001.1"/>
</dbReference>
<keyword evidence="3" id="KW-1185">Reference proteome</keyword>
<evidence type="ECO:0000259" key="1">
    <source>
        <dbReference type="Pfam" id="PF09588"/>
    </source>
</evidence>
<feature type="domain" description="YqaJ viral recombinase" evidence="1">
    <location>
        <begin position="15"/>
        <end position="157"/>
    </location>
</feature>
<dbReference type="EMBL" id="JAYGGQ010000001">
    <property type="protein sequence ID" value="MEA5453263.1"/>
    <property type="molecule type" value="Genomic_DNA"/>
</dbReference>
<organism evidence="2 3">
    <name type="scientific">Sinomonas terricola</name>
    <dbReference type="NCBI Taxonomy" id="3110330"/>
    <lineage>
        <taxon>Bacteria</taxon>
        <taxon>Bacillati</taxon>
        <taxon>Actinomycetota</taxon>
        <taxon>Actinomycetes</taxon>
        <taxon>Micrococcales</taxon>
        <taxon>Micrococcaceae</taxon>
        <taxon>Sinomonas</taxon>
    </lineage>
</organism>
<dbReference type="Pfam" id="PF09588">
    <property type="entry name" value="YqaJ"/>
    <property type="match status" value="1"/>
</dbReference>
<evidence type="ECO:0000313" key="2">
    <source>
        <dbReference type="EMBL" id="MEA5453263.1"/>
    </source>
</evidence>